<feature type="signal peptide" evidence="2">
    <location>
        <begin position="1"/>
        <end position="29"/>
    </location>
</feature>
<dbReference type="EMBL" id="NIZW01000002">
    <property type="protein sequence ID" value="PHQ36451.1"/>
    <property type="molecule type" value="Genomic_DNA"/>
</dbReference>
<dbReference type="OrthoDB" id="282702at2"/>
<dbReference type="GeneID" id="90607312"/>
<name>A0A2G1WBQ7_9BACT</name>
<feature type="compositionally biased region" description="Polar residues" evidence="1">
    <location>
        <begin position="207"/>
        <end position="226"/>
    </location>
</feature>
<evidence type="ECO:0000313" key="4">
    <source>
        <dbReference type="Proteomes" id="UP000225740"/>
    </source>
</evidence>
<dbReference type="Proteomes" id="UP000225740">
    <property type="component" value="Unassembled WGS sequence"/>
</dbReference>
<keyword evidence="2" id="KW-0732">Signal</keyword>
<feature type="chain" id="PRO_5013780477" evidence="2">
    <location>
        <begin position="30"/>
        <end position="295"/>
    </location>
</feature>
<evidence type="ECO:0000256" key="1">
    <source>
        <dbReference type="SAM" id="MobiDB-lite"/>
    </source>
</evidence>
<organism evidence="3 4">
    <name type="scientific">Rhodopirellula bahusiensis</name>
    <dbReference type="NCBI Taxonomy" id="2014065"/>
    <lineage>
        <taxon>Bacteria</taxon>
        <taxon>Pseudomonadati</taxon>
        <taxon>Planctomycetota</taxon>
        <taxon>Planctomycetia</taxon>
        <taxon>Pirellulales</taxon>
        <taxon>Pirellulaceae</taxon>
        <taxon>Rhodopirellula</taxon>
    </lineage>
</organism>
<comment type="caution">
    <text evidence="3">The sequence shown here is derived from an EMBL/GenBank/DDBJ whole genome shotgun (WGS) entry which is preliminary data.</text>
</comment>
<accession>A0A2G1WBQ7</accession>
<proteinExistence type="predicted"/>
<dbReference type="PROSITE" id="PS51257">
    <property type="entry name" value="PROKAR_LIPOPROTEIN"/>
    <property type="match status" value="1"/>
</dbReference>
<dbReference type="RefSeq" id="WP_099259351.1">
    <property type="nucleotide sequence ID" value="NZ_NIZW01000002.1"/>
</dbReference>
<dbReference type="AlphaFoldDB" id="A0A2G1WBQ7"/>
<reference evidence="3 4" key="1">
    <citation type="submission" date="2017-06" db="EMBL/GenBank/DDBJ databases">
        <title>Description of Rhodopirellula bahusiensis sp. nov.</title>
        <authorList>
            <person name="Kizina J."/>
            <person name="Harder J."/>
        </authorList>
    </citation>
    <scope>NUCLEOTIDE SEQUENCE [LARGE SCALE GENOMIC DNA]</scope>
    <source>
        <strain evidence="3 4">SWK21</strain>
    </source>
</reference>
<feature type="region of interest" description="Disordered" evidence="1">
    <location>
        <begin position="206"/>
        <end position="240"/>
    </location>
</feature>
<protein>
    <submittedName>
        <fullName evidence="3">Uncharacterized protein</fullName>
    </submittedName>
</protein>
<evidence type="ECO:0000313" key="3">
    <source>
        <dbReference type="EMBL" id="PHQ36451.1"/>
    </source>
</evidence>
<evidence type="ECO:0000256" key="2">
    <source>
        <dbReference type="SAM" id="SignalP"/>
    </source>
</evidence>
<sequence>MSVKSRARNASRVTLGACLVSLTLSTGCASMTQSDSSAPKKSMLERMPWAKKDKAPEPYPNPAKLAAVWSTESLTQVGRVPTRGFGGRIFFYDEKTKSVPVDGTLVIHGFDEKADDPKTAVKRFEFTPEQLTSHFSQSDVGASYSVWVPWDAIGGEQRHISLVASFKTKEGKLLQGQPTNVLLPGSKTDAEMALANRYSPDFRAWQHASSGKTSPSSGLTTTTISRPTVRDRSDVLPPSVGTWNIARSSSSNSVDIAMVNQGDAQESAQGEPANAIASPGKTGTPQVLPASTRLK</sequence>
<feature type="region of interest" description="Disordered" evidence="1">
    <location>
        <begin position="261"/>
        <end position="295"/>
    </location>
</feature>
<gene>
    <name evidence="3" type="ORF">CEE69_03420</name>
</gene>
<keyword evidence="4" id="KW-1185">Reference proteome</keyword>